<accession>Q1IRY8</accession>
<dbReference type="EnsemblBacteria" id="ABF40362">
    <property type="protein sequence ID" value="ABF40362"/>
    <property type="gene ID" value="Acid345_1360"/>
</dbReference>
<evidence type="ECO:0008006" key="3">
    <source>
        <dbReference type="Google" id="ProtNLM"/>
    </source>
</evidence>
<evidence type="ECO:0000313" key="2">
    <source>
        <dbReference type="Proteomes" id="UP000002432"/>
    </source>
</evidence>
<keyword evidence="2" id="KW-1185">Reference proteome</keyword>
<organism evidence="1 2">
    <name type="scientific">Koribacter versatilis (strain Ellin345)</name>
    <dbReference type="NCBI Taxonomy" id="204669"/>
    <lineage>
        <taxon>Bacteria</taxon>
        <taxon>Pseudomonadati</taxon>
        <taxon>Acidobacteriota</taxon>
        <taxon>Terriglobia</taxon>
        <taxon>Terriglobales</taxon>
        <taxon>Candidatus Korobacteraceae</taxon>
        <taxon>Candidatus Korobacter</taxon>
    </lineage>
</organism>
<dbReference type="RefSeq" id="WP_011522164.1">
    <property type="nucleotide sequence ID" value="NC_008009.1"/>
</dbReference>
<proteinExistence type="predicted"/>
<sequence length="120" mass="13175">MGPTRKESRIPAVVPIRISAINEDGDSVNCLAHTLNVSRRGARIAGVTLPLRLGVVIRITRGRAAANFRVVWVGTKETNSHQHIGVESLELVSNFWGLEQLQPVSADAEREGQQRRISSK</sequence>
<dbReference type="HOGENOM" id="CLU_2046561_0_0_0"/>
<dbReference type="AlphaFoldDB" id="Q1IRY8"/>
<gene>
    <name evidence="1" type="ordered locus">Acid345_1360</name>
</gene>
<name>Q1IRY8_KORVE</name>
<dbReference type="Proteomes" id="UP000002432">
    <property type="component" value="Chromosome"/>
</dbReference>
<dbReference type="EMBL" id="CP000360">
    <property type="protein sequence ID" value="ABF40362.1"/>
    <property type="molecule type" value="Genomic_DNA"/>
</dbReference>
<dbReference type="KEGG" id="aba:Acid345_1360"/>
<evidence type="ECO:0000313" key="1">
    <source>
        <dbReference type="EMBL" id="ABF40362.1"/>
    </source>
</evidence>
<protein>
    <recommendedName>
        <fullName evidence="3">PilZ domain-containing protein</fullName>
    </recommendedName>
</protein>
<reference evidence="1 2" key="1">
    <citation type="journal article" date="2009" name="Appl. Environ. Microbiol.">
        <title>Three genomes from the phylum Acidobacteria provide insight into the lifestyles of these microorganisms in soils.</title>
        <authorList>
            <person name="Ward N.L."/>
            <person name="Challacombe J.F."/>
            <person name="Janssen P.H."/>
            <person name="Henrissat B."/>
            <person name="Coutinho P.M."/>
            <person name="Wu M."/>
            <person name="Xie G."/>
            <person name="Haft D.H."/>
            <person name="Sait M."/>
            <person name="Badger J."/>
            <person name="Barabote R.D."/>
            <person name="Bradley B."/>
            <person name="Brettin T.S."/>
            <person name="Brinkac L.M."/>
            <person name="Bruce D."/>
            <person name="Creasy T."/>
            <person name="Daugherty S.C."/>
            <person name="Davidsen T.M."/>
            <person name="DeBoy R.T."/>
            <person name="Detter J.C."/>
            <person name="Dodson R.J."/>
            <person name="Durkin A.S."/>
            <person name="Ganapathy A."/>
            <person name="Gwinn-Giglio M."/>
            <person name="Han C.S."/>
            <person name="Khouri H."/>
            <person name="Kiss H."/>
            <person name="Kothari S.P."/>
            <person name="Madupu R."/>
            <person name="Nelson K.E."/>
            <person name="Nelson W.C."/>
            <person name="Paulsen I."/>
            <person name="Penn K."/>
            <person name="Ren Q."/>
            <person name="Rosovitz M.J."/>
            <person name="Selengut J.D."/>
            <person name="Shrivastava S."/>
            <person name="Sullivan S.A."/>
            <person name="Tapia R."/>
            <person name="Thompson L.S."/>
            <person name="Watkins K.L."/>
            <person name="Yang Q."/>
            <person name="Yu C."/>
            <person name="Zafar N."/>
            <person name="Zhou L."/>
            <person name="Kuske C.R."/>
        </authorList>
    </citation>
    <scope>NUCLEOTIDE SEQUENCE [LARGE SCALE GENOMIC DNA]</scope>
    <source>
        <strain evidence="1 2">Ellin345</strain>
    </source>
</reference>